<feature type="region of interest" description="Disordered" evidence="1">
    <location>
        <begin position="325"/>
        <end position="350"/>
    </location>
</feature>
<keyword evidence="4" id="KW-1185">Reference proteome</keyword>
<comment type="caution">
    <text evidence="3">The sequence shown here is derived from an EMBL/GenBank/DDBJ whole genome shotgun (WGS) entry which is preliminary data.</text>
</comment>
<organism evidence="3 4">
    <name type="scientific">Ramalina farinacea</name>
    <dbReference type="NCBI Taxonomy" id="258253"/>
    <lineage>
        <taxon>Eukaryota</taxon>
        <taxon>Fungi</taxon>
        <taxon>Dikarya</taxon>
        <taxon>Ascomycota</taxon>
        <taxon>Pezizomycotina</taxon>
        <taxon>Lecanoromycetes</taxon>
        <taxon>OSLEUM clade</taxon>
        <taxon>Lecanoromycetidae</taxon>
        <taxon>Lecanorales</taxon>
        <taxon>Lecanorineae</taxon>
        <taxon>Ramalinaceae</taxon>
        <taxon>Ramalina</taxon>
    </lineage>
</organism>
<feature type="signal peptide" evidence="2">
    <location>
        <begin position="1"/>
        <end position="18"/>
    </location>
</feature>
<gene>
    <name evidence="3" type="ORF">OHK93_000323</name>
</gene>
<feature type="compositionally biased region" description="Low complexity" evidence="1">
    <location>
        <begin position="547"/>
        <end position="570"/>
    </location>
</feature>
<feature type="region of interest" description="Disordered" evidence="1">
    <location>
        <begin position="194"/>
        <end position="263"/>
    </location>
</feature>
<dbReference type="AlphaFoldDB" id="A0AA43QEN5"/>
<feature type="compositionally biased region" description="Polar residues" evidence="1">
    <location>
        <begin position="56"/>
        <end position="89"/>
    </location>
</feature>
<evidence type="ECO:0000256" key="2">
    <source>
        <dbReference type="SAM" id="SignalP"/>
    </source>
</evidence>
<feature type="compositionally biased region" description="Low complexity" evidence="1">
    <location>
        <begin position="520"/>
        <end position="531"/>
    </location>
</feature>
<accession>A0AA43QEN5</accession>
<feature type="compositionally biased region" description="Low complexity" evidence="1">
    <location>
        <begin position="236"/>
        <end position="258"/>
    </location>
</feature>
<evidence type="ECO:0008006" key="5">
    <source>
        <dbReference type="Google" id="ProtNLM"/>
    </source>
</evidence>
<dbReference type="Proteomes" id="UP001161017">
    <property type="component" value="Unassembled WGS sequence"/>
</dbReference>
<evidence type="ECO:0000256" key="1">
    <source>
        <dbReference type="SAM" id="MobiDB-lite"/>
    </source>
</evidence>
<feature type="compositionally biased region" description="Polar residues" evidence="1">
    <location>
        <begin position="447"/>
        <end position="473"/>
    </location>
</feature>
<feature type="compositionally biased region" description="Polar residues" evidence="1">
    <location>
        <begin position="589"/>
        <end position="606"/>
    </location>
</feature>
<feature type="chain" id="PRO_5041300659" description="Carbohydrate-binding module family 19 domain-containing protein" evidence="2">
    <location>
        <begin position="19"/>
        <end position="662"/>
    </location>
</feature>
<name>A0AA43QEN5_9LECA</name>
<feature type="compositionally biased region" description="Low complexity" evidence="1">
    <location>
        <begin position="90"/>
        <end position="101"/>
    </location>
</feature>
<feature type="region of interest" description="Disordered" evidence="1">
    <location>
        <begin position="54"/>
        <end position="130"/>
    </location>
</feature>
<proteinExistence type="predicted"/>
<reference evidence="3" key="1">
    <citation type="journal article" date="2023" name="Genome Biol. Evol.">
        <title>First Whole Genome Sequence and Flow Cytometry Genome Size Data for the Lichen-Forming Fungus Ramalina farinacea (Ascomycota).</title>
        <authorList>
            <person name="Llewellyn T."/>
            <person name="Mian S."/>
            <person name="Hill R."/>
            <person name="Leitch I.J."/>
            <person name="Gaya E."/>
        </authorList>
    </citation>
    <scope>NUCLEOTIDE SEQUENCE</scope>
    <source>
        <strain evidence="3">LIQ254RAFAR</strain>
    </source>
</reference>
<feature type="region of interest" description="Disordered" evidence="1">
    <location>
        <begin position="446"/>
        <end position="473"/>
    </location>
</feature>
<feature type="region of interest" description="Disordered" evidence="1">
    <location>
        <begin position="508"/>
        <end position="627"/>
    </location>
</feature>
<dbReference type="EMBL" id="JAPUFD010000001">
    <property type="protein sequence ID" value="MDI1485188.1"/>
    <property type="molecule type" value="Genomic_DNA"/>
</dbReference>
<feature type="compositionally biased region" description="Polar residues" evidence="1">
    <location>
        <begin position="197"/>
        <end position="235"/>
    </location>
</feature>
<evidence type="ECO:0000313" key="3">
    <source>
        <dbReference type="EMBL" id="MDI1485188.1"/>
    </source>
</evidence>
<protein>
    <recommendedName>
        <fullName evidence="5">Carbohydrate-binding module family 19 domain-containing protein</fullName>
    </recommendedName>
</protein>
<feature type="compositionally biased region" description="Low complexity" evidence="1">
    <location>
        <begin position="614"/>
        <end position="627"/>
    </location>
</feature>
<sequence length="662" mass="65762">MRSYYIILLAVCFNVIQAGPLPGKDGQRPYECPQMPFMKTPKTDTASRRHLMPRYTNGTFVPPSVTQESVQPESTSPTSTALIPSSNELSSSITPTATPSTAEDKSAAFEGGEDQKGAGQSSSGVAIAPEGSVAGKGDLNTASAAAAQPVSSTAASTTALLAPFMSTPSPSYPGGSASDLASADAFEAFQSGRAAQASANPGTSSSGYQAQLVSASQPQTATPSLTSEGQQDQVPSSTGATATTAGQSSAATGSSISSMPSAEEVQAASTTAISSTSNYGVVTTSASQVTNQLSASSDITSTSLPEITLARTTAETTSPIVQVPSTLLGTVNPSTSTTGSSLNGQPSSSAKAQYAYPDASAGNVAMAQGYNSIFQGLTPESPCDPSNSQQASACVDGQPGKCELTGTYALQSCKSGFSCFAVPLPGGQSGVNIGCYDPDVAHHALQNDGTDTSSASNSGQTSAGATTTFLTGNPTSTNAIMPEVASSPAISTPLAVAAAAATTGAAAIPSSVTNGKAEVTSAAPSTPTSTSGKAHFAQGMQSQNRVQAAPSQANQPQPTSSLESSPASSPDANSGVQLSFPDQPGIGSTVGSNNAKQNPPSNQKNAVQDDRQNVSPSPAVPSSPTAVTATSTAGITAAPAIGAGDAKGFITVTVTQTTTMHD</sequence>
<keyword evidence="2" id="KW-0732">Signal</keyword>
<evidence type="ECO:0000313" key="4">
    <source>
        <dbReference type="Proteomes" id="UP001161017"/>
    </source>
</evidence>